<accession>A0AA37TJT8</accession>
<feature type="region of interest" description="Disordered" evidence="1">
    <location>
        <begin position="286"/>
        <end position="311"/>
    </location>
</feature>
<name>A0AA37TJT8_9HYPH</name>
<evidence type="ECO:0000313" key="2">
    <source>
        <dbReference type="EMBL" id="GLS72289.1"/>
    </source>
</evidence>
<dbReference type="AlphaFoldDB" id="A0AA37TJT8"/>
<protein>
    <submittedName>
        <fullName evidence="2">Uncharacterized protein</fullName>
    </submittedName>
</protein>
<keyword evidence="3" id="KW-1185">Reference proteome</keyword>
<comment type="caution">
    <text evidence="2">The sequence shown here is derived from an EMBL/GenBank/DDBJ whole genome shotgun (WGS) entry which is preliminary data.</text>
</comment>
<sequence length="311" mass="32618">MRCLPKRTSGCNGHASRFGQARSPSAFPTDPIGSGRAASGQWRPFTAGQTADKQAPGMAAFAACCGDPESALSAAMMPGRSLRTVRSDSLFDEVSARLPLFEALPPDTLQHLVTAGFGRGFLTASLRARLRKAGYRDLGHLAQSSPEAISGIRKFGPVRVAAVRTFILNEIARWLPGARDVHTEGATGTRRLGRLRDIPVERLPLGADAIAALGLAGGTCADLADRSRRDLLGTGAVMSGDVDRLVATLARFLAVAGAPAPRAADATMDAPATDAEVVAARRAALRAQQDREWEEAAPAGDRRQGGTSRTA</sequence>
<dbReference type="Proteomes" id="UP001157440">
    <property type="component" value="Unassembled WGS sequence"/>
</dbReference>
<evidence type="ECO:0000313" key="3">
    <source>
        <dbReference type="Proteomes" id="UP001157440"/>
    </source>
</evidence>
<evidence type="ECO:0000256" key="1">
    <source>
        <dbReference type="SAM" id="MobiDB-lite"/>
    </source>
</evidence>
<dbReference type="EMBL" id="BSPL01000020">
    <property type="protein sequence ID" value="GLS72289.1"/>
    <property type="molecule type" value="Genomic_DNA"/>
</dbReference>
<gene>
    <name evidence="2" type="ORF">GCM10007890_43020</name>
</gene>
<feature type="region of interest" description="Disordered" evidence="1">
    <location>
        <begin position="1"/>
        <end position="40"/>
    </location>
</feature>
<reference evidence="3" key="1">
    <citation type="journal article" date="2019" name="Int. J. Syst. Evol. Microbiol.">
        <title>The Global Catalogue of Microorganisms (GCM) 10K type strain sequencing project: providing services to taxonomists for standard genome sequencing and annotation.</title>
        <authorList>
            <consortium name="The Broad Institute Genomics Platform"/>
            <consortium name="The Broad Institute Genome Sequencing Center for Infectious Disease"/>
            <person name="Wu L."/>
            <person name="Ma J."/>
        </authorList>
    </citation>
    <scope>NUCLEOTIDE SEQUENCE [LARGE SCALE GENOMIC DNA]</scope>
    <source>
        <strain evidence="3">NBRC 103632</strain>
    </source>
</reference>
<organism evidence="2 3">
    <name type="scientific">Methylobacterium tardum</name>
    <dbReference type="NCBI Taxonomy" id="374432"/>
    <lineage>
        <taxon>Bacteria</taxon>
        <taxon>Pseudomonadati</taxon>
        <taxon>Pseudomonadota</taxon>
        <taxon>Alphaproteobacteria</taxon>
        <taxon>Hyphomicrobiales</taxon>
        <taxon>Methylobacteriaceae</taxon>
        <taxon>Methylobacterium</taxon>
    </lineage>
</organism>
<proteinExistence type="predicted"/>